<evidence type="ECO:0000256" key="7">
    <source>
        <dbReference type="ARBA" id="ARBA00022840"/>
    </source>
</evidence>
<evidence type="ECO:0000256" key="8">
    <source>
        <dbReference type="ARBA" id="ARBA00023125"/>
    </source>
</evidence>
<keyword evidence="5 9" id="KW-0235">DNA replication</keyword>
<dbReference type="NCBIfam" id="TIGR00611">
    <property type="entry name" value="recf"/>
    <property type="match status" value="1"/>
</dbReference>
<protein>
    <recommendedName>
        <fullName evidence="3 9">DNA replication and repair protein RecF</fullName>
    </recommendedName>
</protein>
<keyword evidence="12" id="KW-1185">Reference proteome</keyword>
<keyword evidence="7 9" id="KW-0067">ATP-binding</keyword>
<dbReference type="EMBL" id="SHNP01000003">
    <property type="protein sequence ID" value="MCX2973674.1"/>
    <property type="molecule type" value="Genomic_DNA"/>
</dbReference>
<evidence type="ECO:0000256" key="1">
    <source>
        <dbReference type="ARBA" id="ARBA00004496"/>
    </source>
</evidence>
<keyword evidence="6 9" id="KW-0547">Nucleotide-binding</keyword>
<evidence type="ECO:0000256" key="6">
    <source>
        <dbReference type="ARBA" id="ARBA00022741"/>
    </source>
</evidence>
<reference evidence="11" key="1">
    <citation type="submission" date="2019-02" db="EMBL/GenBank/DDBJ databases">
        <authorList>
            <person name="Li S.-H."/>
        </authorList>
    </citation>
    <scope>NUCLEOTIDE SEQUENCE</scope>
    <source>
        <strain evidence="11">IMCC8485</strain>
    </source>
</reference>
<dbReference type="PANTHER" id="PTHR32182:SF0">
    <property type="entry name" value="DNA REPLICATION AND REPAIR PROTEIN RECF"/>
    <property type="match status" value="1"/>
</dbReference>
<keyword evidence="4 9" id="KW-0963">Cytoplasm</keyword>
<dbReference type="PANTHER" id="PTHR32182">
    <property type="entry name" value="DNA REPLICATION AND REPAIR PROTEIN RECF"/>
    <property type="match status" value="1"/>
</dbReference>
<dbReference type="Gene3D" id="3.40.50.300">
    <property type="entry name" value="P-loop containing nucleotide triphosphate hydrolases"/>
    <property type="match status" value="1"/>
</dbReference>
<sequence length="373" mass="41615">MSSDSSLSRLQINHVRNLLGVRLEGIQRVNVFFGQNGSGKTSVLEAIHLLGMARSFRGSIKSLVTHGQDHCTVFGALEPRSTTLGVQRGVTGEVKIKIAGSPVRTVAELVEYLPVQVINADSFNLLTGSPGARRQYLDWGVFHVEHRFFDQWQRFQRGIKQRNKLLRRVKMPTEELAVWTRELAQSGEVLSGYRESYFNRLTPRFIEIMAQLAPSLTGLELRYRKGWDKQLEYQQALENSTITDIEQGYTHVGPQRGDVRVLTEGHVAADTLSRGQQKLVVCGLKLAQGQLMAEMGRGNCTYLVDDLPSELDLQHSSLVCGLLAGMNAQVFITCVHQNDIQAVWPEEKQQELAMFHVEHGSVTPLAGGSSHLI</sequence>
<dbReference type="InterPro" id="IPR003395">
    <property type="entry name" value="RecF/RecN/SMC_N"/>
</dbReference>
<evidence type="ECO:0000256" key="2">
    <source>
        <dbReference type="ARBA" id="ARBA00008016"/>
    </source>
</evidence>
<comment type="caution">
    <text evidence="11">The sequence shown here is derived from an EMBL/GenBank/DDBJ whole genome shotgun (WGS) entry which is preliminary data.</text>
</comment>
<keyword evidence="9" id="KW-0227">DNA damage</keyword>
<evidence type="ECO:0000256" key="3">
    <source>
        <dbReference type="ARBA" id="ARBA00020170"/>
    </source>
</evidence>
<dbReference type="SUPFAM" id="SSF52540">
    <property type="entry name" value="P-loop containing nucleoside triphosphate hydrolases"/>
    <property type="match status" value="1"/>
</dbReference>
<comment type="similarity">
    <text evidence="2 9">Belongs to the RecF family.</text>
</comment>
<evidence type="ECO:0000256" key="5">
    <source>
        <dbReference type="ARBA" id="ARBA00022705"/>
    </source>
</evidence>
<dbReference type="RefSeq" id="WP_279252557.1">
    <property type="nucleotide sequence ID" value="NZ_SHNP01000003.1"/>
</dbReference>
<keyword evidence="9" id="KW-0742">SOS response</keyword>
<evidence type="ECO:0000313" key="11">
    <source>
        <dbReference type="EMBL" id="MCX2973674.1"/>
    </source>
</evidence>
<dbReference type="Pfam" id="PF02463">
    <property type="entry name" value="SMC_N"/>
    <property type="match status" value="1"/>
</dbReference>
<comment type="function">
    <text evidence="9">The RecF protein is involved in DNA metabolism; it is required for DNA replication and normal SOS inducibility. RecF binds preferentially to single-stranded, linear DNA. It also seems to bind ATP.</text>
</comment>
<dbReference type="PROSITE" id="PS00617">
    <property type="entry name" value="RECF_1"/>
    <property type="match status" value="1"/>
</dbReference>
<feature type="binding site" evidence="9">
    <location>
        <begin position="34"/>
        <end position="41"/>
    </location>
    <ligand>
        <name>ATP</name>
        <dbReference type="ChEBI" id="CHEBI:30616"/>
    </ligand>
</feature>
<organism evidence="11 12">
    <name type="scientific">Candidatus Seongchinamella marina</name>
    <dbReference type="NCBI Taxonomy" id="2518990"/>
    <lineage>
        <taxon>Bacteria</taxon>
        <taxon>Pseudomonadati</taxon>
        <taxon>Pseudomonadota</taxon>
        <taxon>Gammaproteobacteria</taxon>
        <taxon>Cellvibrionales</taxon>
        <taxon>Halieaceae</taxon>
        <taxon>Seongchinamella</taxon>
    </lineage>
</organism>
<comment type="subcellular location">
    <subcellularLocation>
        <location evidence="1 9">Cytoplasm</location>
    </subcellularLocation>
</comment>
<feature type="domain" description="RecF/RecN/SMC N-terminal" evidence="10">
    <location>
        <begin position="7"/>
        <end position="343"/>
    </location>
</feature>
<dbReference type="InterPro" id="IPR018078">
    <property type="entry name" value="DNA-binding_RecF_CS"/>
</dbReference>
<dbReference type="InterPro" id="IPR027417">
    <property type="entry name" value="P-loop_NTPase"/>
</dbReference>
<gene>
    <name evidence="9 11" type="primary">recF</name>
    <name evidence="11" type="ORF">EYC87_08810</name>
</gene>
<dbReference type="InterPro" id="IPR042174">
    <property type="entry name" value="RecF_2"/>
</dbReference>
<evidence type="ECO:0000256" key="9">
    <source>
        <dbReference type="HAMAP-Rule" id="MF_00365"/>
    </source>
</evidence>
<proteinExistence type="inferred from homology"/>
<evidence type="ECO:0000313" key="12">
    <source>
        <dbReference type="Proteomes" id="UP001143307"/>
    </source>
</evidence>
<name>A0ABT3SUL5_9GAMM</name>
<accession>A0ABT3SUL5</accession>
<keyword evidence="9" id="KW-0234">DNA repair</keyword>
<evidence type="ECO:0000256" key="4">
    <source>
        <dbReference type="ARBA" id="ARBA00022490"/>
    </source>
</evidence>
<dbReference type="InterPro" id="IPR001238">
    <property type="entry name" value="DNA-binding_RecF"/>
</dbReference>
<dbReference type="Proteomes" id="UP001143307">
    <property type="component" value="Unassembled WGS sequence"/>
</dbReference>
<keyword evidence="8 9" id="KW-0238">DNA-binding</keyword>
<dbReference type="Gene3D" id="1.20.1050.90">
    <property type="entry name" value="RecF/RecN/SMC, N-terminal domain"/>
    <property type="match status" value="1"/>
</dbReference>
<dbReference type="HAMAP" id="MF_00365">
    <property type="entry name" value="RecF"/>
    <property type="match status" value="1"/>
</dbReference>
<evidence type="ECO:0000259" key="10">
    <source>
        <dbReference type="Pfam" id="PF02463"/>
    </source>
</evidence>